<dbReference type="PANTHER" id="PTHR45659:SF4">
    <property type="entry name" value="HOMEOBOX PROTEIN ABDOMINAL-A"/>
    <property type="match status" value="1"/>
</dbReference>
<evidence type="ECO:0000256" key="3">
    <source>
        <dbReference type="ARBA" id="ARBA00023125"/>
    </source>
</evidence>
<feature type="compositionally biased region" description="Low complexity" evidence="8">
    <location>
        <begin position="151"/>
        <end position="169"/>
    </location>
</feature>
<evidence type="ECO:0000259" key="9">
    <source>
        <dbReference type="PROSITE" id="PS50071"/>
    </source>
</evidence>
<dbReference type="SMART" id="SM00389">
    <property type="entry name" value="HOX"/>
    <property type="match status" value="1"/>
</dbReference>
<dbReference type="SUPFAM" id="SSF46689">
    <property type="entry name" value="Homeodomain-like"/>
    <property type="match status" value="1"/>
</dbReference>
<dbReference type="PRINTS" id="PR00024">
    <property type="entry name" value="HOMEOBOX"/>
</dbReference>
<dbReference type="WBParaSite" id="BXY_1667200.1">
    <property type="protein sequence ID" value="BXY_1667200.1"/>
    <property type="gene ID" value="BXY_1667200"/>
</dbReference>
<keyword evidence="2" id="KW-0217">Developmental protein</keyword>
<dbReference type="InterPro" id="IPR020479">
    <property type="entry name" value="HD_metazoa"/>
</dbReference>
<dbReference type="GO" id="GO:0000981">
    <property type="term" value="F:DNA-binding transcription factor activity, RNA polymerase II-specific"/>
    <property type="evidence" value="ECO:0007669"/>
    <property type="project" value="InterPro"/>
</dbReference>
<dbReference type="CDD" id="cd00086">
    <property type="entry name" value="homeodomain"/>
    <property type="match status" value="1"/>
</dbReference>
<comment type="subcellular location">
    <subcellularLocation>
        <location evidence="1 6 7">Nucleus</location>
    </subcellularLocation>
</comment>
<evidence type="ECO:0000313" key="12">
    <source>
        <dbReference type="Proteomes" id="UP000659654"/>
    </source>
</evidence>
<evidence type="ECO:0000256" key="6">
    <source>
        <dbReference type="PROSITE-ProRule" id="PRU00108"/>
    </source>
</evidence>
<dbReference type="InterPro" id="IPR001827">
    <property type="entry name" value="Homeobox_Antennapedia_CS"/>
</dbReference>
<feature type="compositionally biased region" description="Polar residues" evidence="8">
    <location>
        <begin position="90"/>
        <end position="105"/>
    </location>
</feature>
<reference evidence="10" key="2">
    <citation type="submission" date="2020-09" db="EMBL/GenBank/DDBJ databases">
        <authorList>
            <person name="Kikuchi T."/>
        </authorList>
    </citation>
    <scope>NUCLEOTIDE SEQUENCE</scope>
    <source>
        <strain evidence="10">Ka4C1</strain>
    </source>
</reference>
<evidence type="ECO:0000313" key="10">
    <source>
        <dbReference type="EMBL" id="CAD5220817.1"/>
    </source>
</evidence>
<dbReference type="PROSITE" id="PS00032">
    <property type="entry name" value="ANTENNAPEDIA"/>
    <property type="match status" value="1"/>
</dbReference>
<dbReference type="Pfam" id="PF00046">
    <property type="entry name" value="Homeodomain"/>
    <property type="match status" value="1"/>
</dbReference>
<evidence type="ECO:0000313" key="13">
    <source>
        <dbReference type="WBParaSite" id="BXY_1667200.1"/>
    </source>
</evidence>
<keyword evidence="12" id="KW-1185">Reference proteome</keyword>
<evidence type="ECO:0000256" key="8">
    <source>
        <dbReference type="SAM" id="MobiDB-lite"/>
    </source>
</evidence>
<dbReference type="PROSITE" id="PS50071">
    <property type="entry name" value="HOMEOBOX_2"/>
    <property type="match status" value="1"/>
</dbReference>
<keyword evidence="5 6" id="KW-0539">Nucleus</keyword>
<proteinExistence type="predicted"/>
<dbReference type="SMR" id="A0A1I7SUF0"/>
<accession>A0A1I7SUF0</accession>
<dbReference type="Proteomes" id="UP000582659">
    <property type="component" value="Unassembled WGS sequence"/>
</dbReference>
<name>A0A1I7SUF0_BURXY</name>
<sequence>MMVKTACLYDAYVQSYRKWTSTTIKLERNISGEVGALFVPENPFPDTCARQVAIGVRGSLLDGDWLLSLQPINSQELDTAWSGSPAHPPVTTTASLPRSGPQASGSEGVAAFFNPQPYYAWPPNYASSSAAMMYQQAAAAAALSCWPSDMTTSQNGGQNSSNQNSSSSTYWPLSASNNQLPSSTTASNNQMCSSSDSTNTVINGSNELGSAGTSNQVQNTSSSTEDGQNTTKKLYENTTAASLLYSNPNNYMKSMLGAAAQWANDAVTFPSAYSGFSQSSSAQLNTERSPQISSHPVFPWMKMTGMKPGESKRTRQTYTRKQTLELEKEFYYNKYLTRNRRQQISEALQLSERQVKIWFQNRRMKFKKEVKVENGDSGPEDN</sequence>
<gene>
    <name evidence="10" type="ORF">BXYJ_LOCUS6368</name>
</gene>
<dbReference type="PROSITE" id="PS00027">
    <property type="entry name" value="HOMEOBOX_1"/>
    <property type="match status" value="1"/>
</dbReference>
<feature type="DNA-binding region" description="Homeobox" evidence="6">
    <location>
        <begin position="311"/>
        <end position="370"/>
    </location>
</feature>
<dbReference type="GO" id="GO:0009952">
    <property type="term" value="P:anterior/posterior pattern specification"/>
    <property type="evidence" value="ECO:0007669"/>
    <property type="project" value="TreeGrafter"/>
</dbReference>
<protein>
    <submittedName>
        <fullName evidence="10">(pine wood nematode) hypothetical protein</fullName>
    </submittedName>
    <submittedName>
        <fullName evidence="13">Homeobox domain-containing protein</fullName>
    </submittedName>
</protein>
<dbReference type="GO" id="GO:0000978">
    <property type="term" value="F:RNA polymerase II cis-regulatory region sequence-specific DNA binding"/>
    <property type="evidence" value="ECO:0007669"/>
    <property type="project" value="TreeGrafter"/>
</dbReference>
<dbReference type="AlphaFoldDB" id="A0A1I7SUF0"/>
<organism evidence="11 13">
    <name type="scientific">Bursaphelenchus xylophilus</name>
    <name type="common">Pinewood nematode worm</name>
    <name type="synonym">Aphelenchoides xylophilus</name>
    <dbReference type="NCBI Taxonomy" id="6326"/>
    <lineage>
        <taxon>Eukaryota</taxon>
        <taxon>Metazoa</taxon>
        <taxon>Ecdysozoa</taxon>
        <taxon>Nematoda</taxon>
        <taxon>Chromadorea</taxon>
        <taxon>Rhabditida</taxon>
        <taxon>Tylenchina</taxon>
        <taxon>Tylenchomorpha</taxon>
        <taxon>Aphelenchoidea</taxon>
        <taxon>Aphelenchoididae</taxon>
        <taxon>Bursaphelenchus</taxon>
    </lineage>
</organism>
<dbReference type="Proteomes" id="UP000659654">
    <property type="component" value="Unassembled WGS sequence"/>
</dbReference>
<dbReference type="OrthoDB" id="6159439at2759"/>
<dbReference type="InterPro" id="IPR050296">
    <property type="entry name" value="Antp_homeobox"/>
</dbReference>
<evidence type="ECO:0000256" key="7">
    <source>
        <dbReference type="RuleBase" id="RU000682"/>
    </source>
</evidence>
<dbReference type="InterPro" id="IPR009057">
    <property type="entry name" value="Homeodomain-like_sf"/>
</dbReference>
<dbReference type="Gene3D" id="1.10.10.60">
    <property type="entry name" value="Homeodomain-like"/>
    <property type="match status" value="1"/>
</dbReference>
<dbReference type="InterPro" id="IPR001356">
    <property type="entry name" value="HD"/>
</dbReference>
<dbReference type="GO" id="GO:0000122">
    <property type="term" value="P:negative regulation of transcription by RNA polymerase II"/>
    <property type="evidence" value="ECO:0007669"/>
    <property type="project" value="TreeGrafter"/>
</dbReference>
<dbReference type="GO" id="GO:0005634">
    <property type="term" value="C:nucleus"/>
    <property type="evidence" value="ECO:0007669"/>
    <property type="project" value="UniProtKB-SubCell"/>
</dbReference>
<feature type="domain" description="Homeobox" evidence="9">
    <location>
        <begin position="309"/>
        <end position="369"/>
    </location>
</feature>
<feature type="compositionally biased region" description="Polar residues" evidence="8">
    <location>
        <begin position="170"/>
        <end position="212"/>
    </location>
</feature>
<keyword evidence="3 6" id="KW-0238">DNA-binding</keyword>
<evidence type="ECO:0000256" key="5">
    <source>
        <dbReference type="ARBA" id="ARBA00023242"/>
    </source>
</evidence>
<dbReference type="PANTHER" id="PTHR45659">
    <property type="entry name" value="HOMEOBOX PROTEIN HOX"/>
    <property type="match status" value="1"/>
</dbReference>
<evidence type="ECO:0000256" key="4">
    <source>
        <dbReference type="ARBA" id="ARBA00023155"/>
    </source>
</evidence>
<feature type="region of interest" description="Disordered" evidence="8">
    <location>
        <begin position="78"/>
        <end position="107"/>
    </location>
</feature>
<feature type="region of interest" description="Disordered" evidence="8">
    <location>
        <begin position="151"/>
        <end position="230"/>
    </location>
</feature>
<reference evidence="13" key="1">
    <citation type="submission" date="2016-11" db="UniProtKB">
        <authorList>
            <consortium name="WormBaseParasite"/>
        </authorList>
    </citation>
    <scope>IDENTIFICATION</scope>
</reference>
<keyword evidence="4 6" id="KW-0371">Homeobox</keyword>
<dbReference type="EMBL" id="CAJFDI010000003">
    <property type="protein sequence ID" value="CAD5220817.1"/>
    <property type="molecule type" value="Genomic_DNA"/>
</dbReference>
<dbReference type="InterPro" id="IPR017970">
    <property type="entry name" value="Homeobox_CS"/>
</dbReference>
<dbReference type="EMBL" id="CAJFCV020000003">
    <property type="protein sequence ID" value="CAG9107212.1"/>
    <property type="molecule type" value="Genomic_DNA"/>
</dbReference>
<evidence type="ECO:0000256" key="2">
    <source>
        <dbReference type="ARBA" id="ARBA00022473"/>
    </source>
</evidence>
<evidence type="ECO:0000313" key="11">
    <source>
        <dbReference type="Proteomes" id="UP000095284"/>
    </source>
</evidence>
<dbReference type="Proteomes" id="UP000095284">
    <property type="component" value="Unplaced"/>
</dbReference>
<evidence type="ECO:0000256" key="1">
    <source>
        <dbReference type="ARBA" id="ARBA00004123"/>
    </source>
</evidence>
<feature type="compositionally biased region" description="Low complexity" evidence="8">
    <location>
        <begin position="213"/>
        <end position="224"/>
    </location>
</feature>